<gene>
    <name evidence="1" type="ORF">HUJ06_014422</name>
</gene>
<protein>
    <submittedName>
        <fullName evidence="1">Uncharacterized protein</fullName>
    </submittedName>
</protein>
<comment type="caution">
    <text evidence="1">The sequence shown here is derived from an EMBL/GenBank/DDBJ whole genome shotgun (WGS) entry which is preliminary data.</text>
</comment>
<accession>A0A822Z9N8</accession>
<sequence length="96" mass="10776">MVMDGLTTTTMVILRADFPKGMTLLLTTVRWSFSISASAFATTPFCFSQNSYEHVIVRHSRFYFRECRLIIGATPTQVILIGGRIVITGRDQRSLG</sequence>
<dbReference type="EMBL" id="DUZY01000005">
    <property type="protein sequence ID" value="DAD40099.1"/>
    <property type="molecule type" value="Genomic_DNA"/>
</dbReference>
<dbReference type="Proteomes" id="UP000607653">
    <property type="component" value="Unassembled WGS sequence"/>
</dbReference>
<name>A0A822Z9N8_NELNU</name>
<keyword evidence="2" id="KW-1185">Reference proteome</keyword>
<organism evidence="1 2">
    <name type="scientific">Nelumbo nucifera</name>
    <name type="common">Sacred lotus</name>
    <dbReference type="NCBI Taxonomy" id="4432"/>
    <lineage>
        <taxon>Eukaryota</taxon>
        <taxon>Viridiplantae</taxon>
        <taxon>Streptophyta</taxon>
        <taxon>Embryophyta</taxon>
        <taxon>Tracheophyta</taxon>
        <taxon>Spermatophyta</taxon>
        <taxon>Magnoliopsida</taxon>
        <taxon>Proteales</taxon>
        <taxon>Nelumbonaceae</taxon>
        <taxon>Nelumbo</taxon>
    </lineage>
</organism>
<dbReference type="AlphaFoldDB" id="A0A822Z9N8"/>
<evidence type="ECO:0000313" key="1">
    <source>
        <dbReference type="EMBL" id="DAD40099.1"/>
    </source>
</evidence>
<proteinExistence type="predicted"/>
<reference evidence="1 2" key="1">
    <citation type="journal article" date="2020" name="Mol. Biol. Evol.">
        <title>Distinct Expression and Methylation Patterns for Genes with Different Fates following a Single Whole-Genome Duplication in Flowering Plants.</title>
        <authorList>
            <person name="Shi T."/>
            <person name="Rahmani R.S."/>
            <person name="Gugger P.F."/>
            <person name="Wang M."/>
            <person name="Li H."/>
            <person name="Zhang Y."/>
            <person name="Li Z."/>
            <person name="Wang Q."/>
            <person name="Van de Peer Y."/>
            <person name="Marchal K."/>
            <person name="Chen J."/>
        </authorList>
    </citation>
    <scope>NUCLEOTIDE SEQUENCE [LARGE SCALE GENOMIC DNA]</scope>
    <source>
        <tissue evidence="1">Leaf</tissue>
    </source>
</reference>
<evidence type="ECO:0000313" key="2">
    <source>
        <dbReference type="Proteomes" id="UP000607653"/>
    </source>
</evidence>